<dbReference type="SUPFAM" id="SSF51351">
    <property type="entry name" value="Triosephosphate isomerase (TIM)"/>
    <property type="match status" value="1"/>
</dbReference>
<dbReference type="PROSITE" id="PS00171">
    <property type="entry name" value="TIM_1"/>
    <property type="match status" value="1"/>
</dbReference>
<dbReference type="InterPro" id="IPR000652">
    <property type="entry name" value="Triosephosphate_isomerase"/>
</dbReference>
<dbReference type="GO" id="GO:0019563">
    <property type="term" value="P:glycerol catabolic process"/>
    <property type="evidence" value="ECO:0007669"/>
    <property type="project" value="TreeGrafter"/>
</dbReference>
<dbReference type="GO" id="GO:0005829">
    <property type="term" value="C:cytosol"/>
    <property type="evidence" value="ECO:0007669"/>
    <property type="project" value="TreeGrafter"/>
</dbReference>
<dbReference type="GO" id="GO:0006094">
    <property type="term" value="P:gluconeogenesis"/>
    <property type="evidence" value="ECO:0007669"/>
    <property type="project" value="TreeGrafter"/>
</dbReference>
<name>A0A645ERR7_9ZZZZ</name>
<organism evidence="2">
    <name type="scientific">bioreactor metagenome</name>
    <dbReference type="NCBI Taxonomy" id="1076179"/>
    <lineage>
        <taxon>unclassified sequences</taxon>
        <taxon>metagenomes</taxon>
        <taxon>ecological metagenomes</taxon>
    </lineage>
</organism>
<dbReference type="GO" id="GO:0006096">
    <property type="term" value="P:glycolytic process"/>
    <property type="evidence" value="ECO:0007669"/>
    <property type="project" value="TreeGrafter"/>
</dbReference>
<gene>
    <name evidence="2" type="primary">eryH_4</name>
    <name evidence="2" type="ORF">SDC9_151326</name>
</gene>
<protein>
    <submittedName>
        <fullName evidence="2">L-erythrulose-1-phosphate isomerase</fullName>
        <ecNumber evidence="2">5.3.1.33</ecNumber>
    </submittedName>
</protein>
<dbReference type="PROSITE" id="PS51440">
    <property type="entry name" value="TIM_2"/>
    <property type="match status" value="1"/>
</dbReference>
<dbReference type="EC" id="5.3.1.33" evidence="2"/>
<dbReference type="GO" id="GO:0004807">
    <property type="term" value="F:triose-phosphate isomerase activity"/>
    <property type="evidence" value="ECO:0007669"/>
    <property type="project" value="InterPro"/>
</dbReference>
<comment type="caution">
    <text evidence="2">The sequence shown here is derived from an EMBL/GenBank/DDBJ whole genome shotgun (WGS) entry which is preliminary data.</text>
</comment>
<dbReference type="CDD" id="cd00311">
    <property type="entry name" value="TIM"/>
    <property type="match status" value="1"/>
</dbReference>
<dbReference type="PANTHER" id="PTHR21139:SF42">
    <property type="entry name" value="TRIOSEPHOSPHATE ISOMERASE"/>
    <property type="match status" value="1"/>
</dbReference>
<evidence type="ECO:0000313" key="2">
    <source>
        <dbReference type="EMBL" id="MPN04090.1"/>
    </source>
</evidence>
<reference evidence="2" key="1">
    <citation type="submission" date="2019-08" db="EMBL/GenBank/DDBJ databases">
        <authorList>
            <person name="Kucharzyk K."/>
            <person name="Murdoch R.W."/>
            <person name="Higgins S."/>
            <person name="Loffler F."/>
        </authorList>
    </citation>
    <scope>NUCLEOTIDE SEQUENCE</scope>
</reference>
<proteinExistence type="predicted"/>
<dbReference type="Gene3D" id="3.20.20.70">
    <property type="entry name" value="Aldolase class I"/>
    <property type="match status" value="1"/>
</dbReference>
<dbReference type="EMBL" id="VSSQ01050015">
    <property type="protein sequence ID" value="MPN04090.1"/>
    <property type="molecule type" value="Genomic_DNA"/>
</dbReference>
<sequence length="176" mass="19448">MLQEFGLDIVEIGHSERRHVFGETDEQENKKVVSALNHGFTALLCVGETAEQKAAGIADEVLAMQLKIGLRGVLPEQAERIWVAYEPVWAIGVNGVPAPADYVKARHASIRRILGELFLLTEIPVLYGGSVNPQNAEELIVQPNVDGLFTGRAAWDAENFNALIRQVLPLWQRKQA</sequence>
<evidence type="ECO:0000256" key="1">
    <source>
        <dbReference type="ARBA" id="ARBA00023235"/>
    </source>
</evidence>
<keyword evidence="1 2" id="KW-0413">Isomerase</keyword>
<dbReference type="PANTHER" id="PTHR21139">
    <property type="entry name" value="TRIOSEPHOSPHATE ISOMERASE"/>
    <property type="match status" value="1"/>
</dbReference>
<dbReference type="GO" id="GO:0046166">
    <property type="term" value="P:glyceraldehyde-3-phosphate biosynthetic process"/>
    <property type="evidence" value="ECO:0007669"/>
    <property type="project" value="TreeGrafter"/>
</dbReference>
<dbReference type="InterPro" id="IPR035990">
    <property type="entry name" value="TIM_sf"/>
</dbReference>
<accession>A0A645ERR7</accession>
<dbReference type="AlphaFoldDB" id="A0A645ERR7"/>
<dbReference type="InterPro" id="IPR013785">
    <property type="entry name" value="Aldolase_TIM"/>
</dbReference>
<dbReference type="InterPro" id="IPR020861">
    <property type="entry name" value="Triosephosphate_isomerase_AS"/>
</dbReference>
<dbReference type="Pfam" id="PF00121">
    <property type="entry name" value="TIM"/>
    <property type="match status" value="1"/>
</dbReference>